<organism evidence="2 3">
    <name type="scientific">Candidatus Chloroploca asiatica</name>
    <dbReference type="NCBI Taxonomy" id="1506545"/>
    <lineage>
        <taxon>Bacteria</taxon>
        <taxon>Bacillati</taxon>
        <taxon>Chloroflexota</taxon>
        <taxon>Chloroflexia</taxon>
        <taxon>Chloroflexales</taxon>
        <taxon>Chloroflexineae</taxon>
        <taxon>Oscillochloridaceae</taxon>
        <taxon>Candidatus Chloroploca</taxon>
    </lineage>
</organism>
<sequence>MHTTTQDKRAGQSIVEISLLLALVSITALVGLNLVGVNLNAVLCRIATGLDAGANCAPIIASAEPPAAPPASGGPIKMEDFCQGRDAKSDQRFQSVGANDYTISFKQTIDTKSQGAGASAGSGHNVFFRATDTGSGKSNGVGSLNGYSLRYTPSKTIGQTTTPASLAIVKWTGGNMVTPDLRTVPIPKGYGASNNVELTVSGDTFRVMIDGTEVMQVKDATYATGGIGFHSPTPTGSTQTCFNNVLIQPLD</sequence>
<dbReference type="AlphaFoldDB" id="A0A2H3LBA7"/>
<protein>
    <recommendedName>
        <fullName evidence="4">3-keto-disaccharide hydrolase domain-containing protein</fullName>
    </recommendedName>
</protein>
<keyword evidence="1" id="KW-1133">Transmembrane helix</keyword>
<reference evidence="2 3" key="1">
    <citation type="submission" date="2016-05" db="EMBL/GenBank/DDBJ databases">
        <authorList>
            <person name="Lavstsen T."/>
            <person name="Jespersen J.S."/>
        </authorList>
    </citation>
    <scope>NUCLEOTIDE SEQUENCE [LARGE SCALE GENOMIC DNA]</scope>
    <source>
        <strain evidence="2 3">B7-9</strain>
    </source>
</reference>
<dbReference type="EMBL" id="LYXE01000063">
    <property type="protein sequence ID" value="PDV99693.1"/>
    <property type="molecule type" value="Genomic_DNA"/>
</dbReference>
<comment type="caution">
    <text evidence="2">The sequence shown here is derived from an EMBL/GenBank/DDBJ whole genome shotgun (WGS) entry which is preliminary data.</text>
</comment>
<dbReference type="Gene3D" id="2.60.120.560">
    <property type="entry name" value="Exo-inulinase, domain 1"/>
    <property type="match status" value="1"/>
</dbReference>
<keyword evidence="3" id="KW-1185">Reference proteome</keyword>
<dbReference type="Proteomes" id="UP000220922">
    <property type="component" value="Unassembled WGS sequence"/>
</dbReference>
<evidence type="ECO:0000313" key="3">
    <source>
        <dbReference type="Proteomes" id="UP000220922"/>
    </source>
</evidence>
<dbReference type="OrthoDB" id="9761045at2"/>
<gene>
    <name evidence="2" type="ORF">A9Q02_00275</name>
</gene>
<evidence type="ECO:0000313" key="2">
    <source>
        <dbReference type="EMBL" id="PDV99693.1"/>
    </source>
</evidence>
<keyword evidence="1" id="KW-0812">Transmembrane</keyword>
<keyword evidence="1" id="KW-0472">Membrane</keyword>
<dbReference type="RefSeq" id="WP_097651460.1">
    <property type="nucleotide sequence ID" value="NZ_LYXE01000063.1"/>
</dbReference>
<feature type="transmembrane region" description="Helical" evidence="1">
    <location>
        <begin position="14"/>
        <end position="35"/>
    </location>
</feature>
<proteinExistence type="predicted"/>
<accession>A0A2H3LBA7</accession>
<evidence type="ECO:0008006" key="4">
    <source>
        <dbReference type="Google" id="ProtNLM"/>
    </source>
</evidence>
<name>A0A2H3LBA7_9CHLR</name>
<evidence type="ECO:0000256" key="1">
    <source>
        <dbReference type="SAM" id="Phobius"/>
    </source>
</evidence>